<dbReference type="Proteomes" id="UP000441208">
    <property type="component" value="Unassembled WGS sequence"/>
</dbReference>
<evidence type="ECO:0000313" key="2">
    <source>
        <dbReference type="EMBL" id="KAE9091784.1"/>
    </source>
</evidence>
<dbReference type="EMBL" id="QXFZ01001368">
    <property type="protein sequence ID" value="KAE9091784.1"/>
    <property type="molecule type" value="Genomic_DNA"/>
</dbReference>
<sequence>MARTHKTAYIKEQMAERARQEEEARRKVVSARSDHKRCKRPATHGPLSSAPMRPQKALHPLVMRRKTRKRSKRKKRSLKKRKKPTKLKKMQTKKKTNRTTKMQTKKKTKRTTEMKKSKKMKKKARRRRKRRKELPKGRSAPFPTSKTRTWSTFQRSRLSMTRGL</sequence>
<name>A0A6A3R831_9STRA</name>
<evidence type="ECO:0000313" key="3">
    <source>
        <dbReference type="Proteomes" id="UP000441208"/>
    </source>
</evidence>
<gene>
    <name evidence="2" type="ORF">PF007_g18754</name>
</gene>
<feature type="region of interest" description="Disordered" evidence="1">
    <location>
        <begin position="1"/>
        <end position="164"/>
    </location>
</feature>
<feature type="compositionally biased region" description="Basic residues" evidence="1">
    <location>
        <begin position="62"/>
        <end position="109"/>
    </location>
</feature>
<accession>A0A6A3R831</accession>
<comment type="caution">
    <text evidence="2">The sequence shown here is derived from an EMBL/GenBank/DDBJ whole genome shotgun (WGS) entry which is preliminary data.</text>
</comment>
<feature type="compositionally biased region" description="Basic and acidic residues" evidence="1">
    <location>
        <begin position="13"/>
        <end position="26"/>
    </location>
</feature>
<feature type="compositionally biased region" description="Polar residues" evidence="1">
    <location>
        <begin position="142"/>
        <end position="164"/>
    </location>
</feature>
<reference evidence="2 3" key="1">
    <citation type="submission" date="2018-08" db="EMBL/GenBank/DDBJ databases">
        <title>Genomic investigation of the strawberry pathogen Phytophthora fragariae indicates pathogenicity is determined by transcriptional variation in three key races.</title>
        <authorList>
            <person name="Adams T.M."/>
            <person name="Armitage A.D."/>
            <person name="Sobczyk M.K."/>
            <person name="Bates H.J."/>
            <person name="Dunwell J.M."/>
            <person name="Nellist C.F."/>
            <person name="Harrison R.J."/>
        </authorList>
    </citation>
    <scope>NUCLEOTIDE SEQUENCE [LARGE SCALE GENOMIC DNA]</scope>
    <source>
        <strain evidence="2 3">NOV-71</strain>
    </source>
</reference>
<evidence type="ECO:0000256" key="1">
    <source>
        <dbReference type="SAM" id="MobiDB-lite"/>
    </source>
</evidence>
<protein>
    <submittedName>
        <fullName evidence="2">Uncharacterized protein</fullName>
    </submittedName>
</protein>
<feature type="compositionally biased region" description="Basic residues" evidence="1">
    <location>
        <begin position="116"/>
        <end position="133"/>
    </location>
</feature>
<organism evidence="2 3">
    <name type="scientific">Phytophthora fragariae</name>
    <dbReference type="NCBI Taxonomy" id="53985"/>
    <lineage>
        <taxon>Eukaryota</taxon>
        <taxon>Sar</taxon>
        <taxon>Stramenopiles</taxon>
        <taxon>Oomycota</taxon>
        <taxon>Peronosporomycetes</taxon>
        <taxon>Peronosporales</taxon>
        <taxon>Peronosporaceae</taxon>
        <taxon>Phytophthora</taxon>
    </lineage>
</organism>
<dbReference type="AlphaFoldDB" id="A0A6A3R831"/>
<proteinExistence type="predicted"/>